<name>X1FVM3_9ZZZZ</name>
<comment type="caution">
    <text evidence="1">The sequence shown here is derived from an EMBL/GenBank/DDBJ whole genome shotgun (WGS) entry which is preliminary data.</text>
</comment>
<dbReference type="EMBL" id="BARU01020500">
    <property type="protein sequence ID" value="GAH49706.1"/>
    <property type="molecule type" value="Genomic_DNA"/>
</dbReference>
<proteinExistence type="predicted"/>
<accession>X1FVM3</accession>
<evidence type="ECO:0000313" key="1">
    <source>
        <dbReference type="EMBL" id="GAH49706.1"/>
    </source>
</evidence>
<feature type="non-terminal residue" evidence="1">
    <location>
        <position position="205"/>
    </location>
</feature>
<dbReference type="AlphaFoldDB" id="X1FVM3"/>
<gene>
    <name evidence="1" type="ORF">S03H2_33660</name>
</gene>
<protein>
    <submittedName>
        <fullName evidence="1">Uncharacterized protein</fullName>
    </submittedName>
</protein>
<reference evidence="1" key="1">
    <citation type="journal article" date="2014" name="Front. Microbiol.">
        <title>High frequency of phylogenetically diverse reductive dehalogenase-homologous genes in deep subseafloor sedimentary metagenomes.</title>
        <authorList>
            <person name="Kawai M."/>
            <person name="Futagami T."/>
            <person name="Toyoda A."/>
            <person name="Takaki Y."/>
            <person name="Nishi S."/>
            <person name="Hori S."/>
            <person name="Arai W."/>
            <person name="Tsubouchi T."/>
            <person name="Morono Y."/>
            <person name="Uchiyama I."/>
            <person name="Ito T."/>
            <person name="Fujiyama A."/>
            <person name="Inagaki F."/>
            <person name="Takami H."/>
        </authorList>
    </citation>
    <scope>NUCLEOTIDE SEQUENCE</scope>
    <source>
        <strain evidence="1">Expedition CK06-06</strain>
    </source>
</reference>
<sequence length="205" mass="23498">MKKVNGDYVMRRVILSIGITVVWMLSGFCQCAAGTEGELASVTERVRDKIEFMRAEIAYLESEHTPDDKKWQNYKQQVESAGEAFKGASLLAEPAKEMAGFEKKLDDLHAKIPLRLPSGPKGTGRFGAYYIRLKYSLTWDKLWKVSDHPDVVVRFDDVDHRFVFWRGTSYIPCWATYDGAWYTNEFFERRGHLGGCDSMCEPMSD</sequence>
<organism evidence="1">
    <name type="scientific">marine sediment metagenome</name>
    <dbReference type="NCBI Taxonomy" id="412755"/>
    <lineage>
        <taxon>unclassified sequences</taxon>
        <taxon>metagenomes</taxon>
        <taxon>ecological metagenomes</taxon>
    </lineage>
</organism>